<gene>
    <name evidence="2" type="ORF">JCGZ_21573</name>
</gene>
<dbReference type="Proteomes" id="UP000027138">
    <property type="component" value="Unassembled WGS sequence"/>
</dbReference>
<dbReference type="STRING" id="180498.A0A067JBF4"/>
<organism evidence="2 3">
    <name type="scientific">Jatropha curcas</name>
    <name type="common">Barbados nut</name>
    <dbReference type="NCBI Taxonomy" id="180498"/>
    <lineage>
        <taxon>Eukaryota</taxon>
        <taxon>Viridiplantae</taxon>
        <taxon>Streptophyta</taxon>
        <taxon>Embryophyta</taxon>
        <taxon>Tracheophyta</taxon>
        <taxon>Spermatophyta</taxon>
        <taxon>Magnoliopsida</taxon>
        <taxon>eudicotyledons</taxon>
        <taxon>Gunneridae</taxon>
        <taxon>Pentapetalae</taxon>
        <taxon>rosids</taxon>
        <taxon>fabids</taxon>
        <taxon>Malpighiales</taxon>
        <taxon>Euphorbiaceae</taxon>
        <taxon>Crotonoideae</taxon>
        <taxon>Jatropheae</taxon>
        <taxon>Jatropha</taxon>
    </lineage>
</organism>
<dbReference type="OrthoDB" id="677721at2759"/>
<dbReference type="InterPro" id="IPR007789">
    <property type="entry name" value="DUF688"/>
</dbReference>
<feature type="compositionally biased region" description="Basic and acidic residues" evidence="1">
    <location>
        <begin position="70"/>
        <end position="85"/>
    </location>
</feature>
<feature type="region of interest" description="Disordered" evidence="1">
    <location>
        <begin position="68"/>
        <end position="91"/>
    </location>
</feature>
<dbReference type="PANTHER" id="PTHR33671:SF3">
    <property type="entry name" value="F28N24.8 PROTEIN"/>
    <property type="match status" value="1"/>
</dbReference>
<evidence type="ECO:0000313" key="2">
    <source>
        <dbReference type="EMBL" id="KDP21102.1"/>
    </source>
</evidence>
<feature type="region of interest" description="Disordered" evidence="1">
    <location>
        <begin position="324"/>
        <end position="353"/>
    </location>
</feature>
<name>A0A067JBF4_JATCU</name>
<reference evidence="2 3" key="1">
    <citation type="journal article" date="2014" name="PLoS ONE">
        <title>Global Analysis of Gene Expression Profiles in Physic Nut (Jatropha curcas L.) Seedlings Exposed to Salt Stress.</title>
        <authorList>
            <person name="Zhang L."/>
            <person name="Zhang C."/>
            <person name="Wu P."/>
            <person name="Chen Y."/>
            <person name="Li M."/>
            <person name="Jiang H."/>
            <person name="Wu G."/>
        </authorList>
    </citation>
    <scope>NUCLEOTIDE SEQUENCE [LARGE SCALE GENOMIC DNA]</scope>
    <source>
        <strain evidence="3">cv. GZQX0401</strain>
        <tissue evidence="2">Young leaves</tissue>
    </source>
</reference>
<feature type="region of interest" description="Disordered" evidence="1">
    <location>
        <begin position="596"/>
        <end position="637"/>
    </location>
</feature>
<evidence type="ECO:0000256" key="1">
    <source>
        <dbReference type="SAM" id="MobiDB-lite"/>
    </source>
</evidence>
<dbReference type="EMBL" id="KK915662">
    <property type="protein sequence ID" value="KDP21102.1"/>
    <property type="molecule type" value="Genomic_DNA"/>
</dbReference>
<accession>A0A067JBF4</accession>
<protein>
    <submittedName>
        <fullName evidence="2">Uncharacterized protein</fullName>
    </submittedName>
</protein>
<dbReference type="AlphaFoldDB" id="A0A067JBF4"/>
<proteinExistence type="predicted"/>
<feature type="compositionally biased region" description="Polar residues" evidence="1">
    <location>
        <begin position="596"/>
        <end position="616"/>
    </location>
</feature>
<sequence>MEERKLNFNAPLMSVRRSSTATKPSNVTKGKKFENAQLVKRNTLPSYKSDFNLDQVTEPVAVPFHWEQIPGRRKDGSKPDPRGCEEASVTPRFTPRRALDVVKHIEDKKPEDQVAFRPQIQSNSFNDIANGLDCSKEGVNEKSDFNSENDDDDDLYSDARDTLSGMDSFSVDCSVSGVSGFDSLAVKPSGTFNADPQTRDFMMSRFLPAAKAMTLEAPQYASRKQPVSGEQPRQIVQVVQRDRTPPVNRKESFNVPSYHQDLVDEESEDECDQYVNYGKIMTKGCGLLPLLCVKNSLRLVNPVPGMKVRNQSPMSAARDIKRMTKSVYSRSQSPTINKPAKDPVHKKEPDNEVQSPRLVGVDNKLTGGSNRFTYARDRQMISRTSPFRRSGAISPYRNEAPQSPFPIGGFLGVPKDLENFKANKLNLYGKCYSKSQELVPYHGLRHGSRPLSPTTEKTLYVDTVNVAGLLCSNAGSSDIKKGGMGPAEKDIKSLLSSREIQETYTIESTSKDVTSLNFPEQKSGDADLSLLSDMSTHRDQWDTGEDLSQESLALVCVSTTTEGNLNIENDQISNMDIGNAKTGFAQCSLPPSLPKTPSESWLSRTLPTVSSQNPSSHLYRGTNFRSKRQDSKTTSTSTKWENIVKSSYLHNDHVRYSEELFPHASQQF</sequence>
<keyword evidence="3" id="KW-1185">Reference proteome</keyword>
<feature type="compositionally biased region" description="Polar residues" evidence="1">
    <location>
        <begin position="326"/>
        <end position="336"/>
    </location>
</feature>
<feature type="compositionally biased region" description="Polar residues" evidence="1">
    <location>
        <begin position="16"/>
        <end position="28"/>
    </location>
</feature>
<feature type="compositionally biased region" description="Basic and acidic residues" evidence="1">
    <location>
        <begin position="339"/>
        <end position="350"/>
    </location>
</feature>
<evidence type="ECO:0000313" key="3">
    <source>
        <dbReference type="Proteomes" id="UP000027138"/>
    </source>
</evidence>
<feature type="region of interest" description="Disordered" evidence="1">
    <location>
        <begin position="1"/>
        <end position="29"/>
    </location>
</feature>
<dbReference type="Pfam" id="PF05097">
    <property type="entry name" value="DUF688"/>
    <property type="match status" value="1"/>
</dbReference>
<dbReference type="PANTHER" id="PTHR33671">
    <property type="entry name" value="N-METHYLTRANSFERASE, PUTATIVE (DUF688)-RELATED"/>
    <property type="match status" value="1"/>
</dbReference>